<keyword evidence="1" id="KW-1185">Reference proteome</keyword>
<evidence type="ECO:0000313" key="2">
    <source>
        <dbReference type="RefSeq" id="XP_013090601.2"/>
    </source>
</evidence>
<dbReference type="OrthoDB" id="6045352at2759"/>
<dbReference type="KEGG" id="bgt:106074381"/>
<name>A0A9U8EK70_BIOGL</name>
<sequence>MDSCINDDRQFGDHETQESEVEADLYRHFVSCKKNPDHREFIPIDKFTLKDLPESHQDIDLYEYIKATADLTVRVNVEKISPNRPQFWPETSRPYPYYSMYGSSKTRTGSGRVWFVTKFHNGERKDGYFTGHTEYTKCWCLNCYNSKTPSHLWWEFNVDTATHVVFDNFEANNTSLRFFYNREENPVVSVKKIALDYKNIEHDWCRLKCVTCDEMLGNKLMQIEKLYKQVCEKVRDKNINSRDNYKLNFIVSHPHGCAKHISIGQWKDKEKIGYRTMFTYTTSTCPGSSGAFVYCLGYNERWGWADLFHTGTLQSGLNHSGFGFVL</sequence>
<protein>
    <submittedName>
        <fullName evidence="2">Uncharacterized protein LOC106074381</fullName>
    </submittedName>
</protein>
<dbReference type="AlphaFoldDB" id="A0A9U8EK70"/>
<gene>
    <name evidence="2" type="primary">LOC106074381</name>
</gene>
<proteinExistence type="predicted"/>
<evidence type="ECO:0000313" key="1">
    <source>
        <dbReference type="Proteomes" id="UP001165740"/>
    </source>
</evidence>
<dbReference type="GeneID" id="106074381"/>
<dbReference type="RefSeq" id="XP_013090601.2">
    <property type="nucleotide sequence ID" value="XM_013235147.2"/>
</dbReference>
<reference evidence="2" key="1">
    <citation type="submission" date="2025-08" db="UniProtKB">
        <authorList>
            <consortium name="RefSeq"/>
        </authorList>
    </citation>
    <scope>IDENTIFICATION</scope>
</reference>
<accession>A0A9U8EK70</accession>
<dbReference type="Proteomes" id="UP001165740">
    <property type="component" value="Chromosome 8"/>
</dbReference>
<organism evidence="1 2">
    <name type="scientific">Biomphalaria glabrata</name>
    <name type="common">Bloodfluke planorb</name>
    <name type="synonym">Freshwater snail</name>
    <dbReference type="NCBI Taxonomy" id="6526"/>
    <lineage>
        <taxon>Eukaryota</taxon>
        <taxon>Metazoa</taxon>
        <taxon>Spiralia</taxon>
        <taxon>Lophotrochozoa</taxon>
        <taxon>Mollusca</taxon>
        <taxon>Gastropoda</taxon>
        <taxon>Heterobranchia</taxon>
        <taxon>Euthyneura</taxon>
        <taxon>Panpulmonata</taxon>
        <taxon>Hygrophila</taxon>
        <taxon>Lymnaeoidea</taxon>
        <taxon>Planorbidae</taxon>
        <taxon>Biomphalaria</taxon>
    </lineage>
</organism>